<feature type="region of interest" description="Disordered" evidence="1">
    <location>
        <begin position="23"/>
        <end position="46"/>
    </location>
</feature>
<organism evidence="4 5">
    <name type="scientific">Paenibacillus hemerocallicola</name>
    <dbReference type="NCBI Taxonomy" id="1172614"/>
    <lineage>
        <taxon>Bacteria</taxon>
        <taxon>Bacillati</taxon>
        <taxon>Bacillota</taxon>
        <taxon>Bacilli</taxon>
        <taxon>Bacillales</taxon>
        <taxon>Paenibacillaceae</taxon>
        <taxon>Paenibacillus</taxon>
    </lineage>
</organism>
<dbReference type="Pfam" id="PF13229">
    <property type="entry name" value="Beta_helix"/>
    <property type="match status" value="1"/>
</dbReference>
<evidence type="ECO:0000259" key="3">
    <source>
        <dbReference type="Pfam" id="PF13229"/>
    </source>
</evidence>
<dbReference type="SUPFAM" id="SSF51126">
    <property type="entry name" value="Pectin lyase-like"/>
    <property type="match status" value="1"/>
</dbReference>
<dbReference type="Gene3D" id="2.160.20.10">
    <property type="entry name" value="Single-stranded right-handed beta-helix, Pectin lyase-like"/>
    <property type="match status" value="1"/>
</dbReference>
<dbReference type="InterPro" id="IPR012334">
    <property type="entry name" value="Pectin_lyas_fold"/>
</dbReference>
<evidence type="ECO:0000259" key="2">
    <source>
        <dbReference type="Pfam" id="PF12708"/>
    </source>
</evidence>
<gene>
    <name evidence="4" type="ORF">FE784_18020</name>
</gene>
<comment type="caution">
    <text evidence="4">The sequence shown here is derived from an EMBL/GenBank/DDBJ whole genome shotgun (WGS) entry which is preliminary data.</text>
</comment>
<dbReference type="OrthoDB" id="2487981at2"/>
<feature type="domain" description="Right handed beta helix" evidence="3">
    <location>
        <begin position="256"/>
        <end position="393"/>
    </location>
</feature>
<feature type="compositionally biased region" description="Basic and acidic residues" evidence="1">
    <location>
        <begin position="23"/>
        <end position="41"/>
    </location>
</feature>
<dbReference type="Pfam" id="PF12708">
    <property type="entry name" value="Pect-lyase_RHGA_epim"/>
    <property type="match status" value="1"/>
</dbReference>
<sequence>MLDAGSACSFRVNAYRFLKPKTTDGRSSMNHEKEIDTKQEVDDSGMVSGSRRKLLASIGLAGTALVAGSLWSAANVQGKRVTEGVYGAEEEGCCWPKVTIAELRSLSTAPAELYDVTDPGKEGVFRFDPADVSSADNTGLVIVSVTGARFKRIFQGAFNVKWFGAKGDNASDDTQSIQAAVDAAQNRGAVVYFPSSDFYLISSPILIDSSKRGIRLIGDDYNRRVHSSVIRPHASVTVSAPLEAIFKFTDTEVGNQFEFSNLDISGDNKTRYGIYSKKIAHSLFRRISIKGTTLAALAIGYGWCNDVETCEISYNRGDGIQFVDGEVNVFNVVNTKIFTNDGIGIYLSRKALGVRINGCNIEGNKVCGVFARNSIMPFDLSDNYFENNGSVGYSFANPERLVKAQIIINGTVVAATVGNTQPVSSIRIVNNFASLRDADCLVACYSAKLGLEIGNNSISRSSAPFKAYTLLRTGTSRTGMGAWVNNLKIYGNGVAYDETYASLANLQIEDLAAAKTHLHRAEIQGVARVNYSPGLGQFVPVTTGSGSFALSSATYRTYEAFELSGAANTSDWGFTIDLAQYPELASKYVYFAFYARASEASTGAAAYSSQLGPNTSAYFENTDWQLVSYVDLLPSSGTVSFGIRKLSVHATSLVYVAHPVLSEVGVPYEWY</sequence>
<evidence type="ECO:0000313" key="5">
    <source>
        <dbReference type="Proteomes" id="UP000307943"/>
    </source>
</evidence>
<dbReference type="EMBL" id="VDCQ01000024">
    <property type="protein sequence ID" value="TNJ64927.1"/>
    <property type="molecule type" value="Genomic_DNA"/>
</dbReference>
<reference evidence="4 5" key="1">
    <citation type="submission" date="2019-05" db="EMBL/GenBank/DDBJ databases">
        <title>We sequenced the genome of Paenibacillus hemerocallicola KCTC 33185 for further insight into its adaptation and study the phylogeny of Paenibacillus.</title>
        <authorList>
            <person name="Narsing Rao M.P."/>
        </authorList>
    </citation>
    <scope>NUCLEOTIDE SEQUENCE [LARGE SCALE GENOMIC DNA]</scope>
    <source>
        <strain evidence="4 5">KCTC 33185</strain>
    </source>
</reference>
<dbReference type="Proteomes" id="UP000307943">
    <property type="component" value="Unassembled WGS sequence"/>
</dbReference>
<feature type="domain" description="Rhamnogalacturonase A/B/Epimerase-like pectate lyase" evidence="2">
    <location>
        <begin position="158"/>
        <end position="225"/>
    </location>
</feature>
<evidence type="ECO:0000256" key="1">
    <source>
        <dbReference type="SAM" id="MobiDB-lite"/>
    </source>
</evidence>
<dbReference type="AlphaFoldDB" id="A0A5C4T950"/>
<proteinExistence type="predicted"/>
<name>A0A5C4T950_9BACL</name>
<dbReference type="InterPro" id="IPR024535">
    <property type="entry name" value="RHGA/B-epi-like_pectate_lyase"/>
</dbReference>
<accession>A0A5C4T950</accession>
<keyword evidence="5" id="KW-1185">Reference proteome</keyword>
<dbReference type="InterPro" id="IPR039448">
    <property type="entry name" value="Beta_helix"/>
</dbReference>
<evidence type="ECO:0000313" key="4">
    <source>
        <dbReference type="EMBL" id="TNJ64927.1"/>
    </source>
</evidence>
<protein>
    <submittedName>
        <fullName evidence="4">Uncharacterized protein</fullName>
    </submittedName>
</protein>
<dbReference type="InterPro" id="IPR011050">
    <property type="entry name" value="Pectin_lyase_fold/virulence"/>
</dbReference>